<dbReference type="Pfam" id="PF08170">
    <property type="entry name" value="POPLD"/>
    <property type="match status" value="1"/>
</dbReference>
<feature type="region of interest" description="Disordered" evidence="4">
    <location>
        <begin position="677"/>
        <end position="715"/>
    </location>
</feature>
<feature type="domain" description="POPLD" evidence="6">
    <location>
        <begin position="631"/>
        <end position="722"/>
    </location>
</feature>
<evidence type="ECO:0000259" key="6">
    <source>
        <dbReference type="Pfam" id="PF08170"/>
    </source>
</evidence>
<feature type="compositionally biased region" description="Acidic residues" evidence="4">
    <location>
        <begin position="511"/>
        <end position="525"/>
    </location>
</feature>
<evidence type="ECO:0000259" key="5">
    <source>
        <dbReference type="Pfam" id="PF06978"/>
    </source>
</evidence>
<feature type="domain" description="POP1 C-terminal" evidence="7">
    <location>
        <begin position="875"/>
        <end position="946"/>
    </location>
</feature>
<dbReference type="PANTHER" id="PTHR22731:SF3">
    <property type="entry name" value="RIBONUCLEASES P_MRP PROTEIN SUBUNIT POP1"/>
    <property type="match status" value="1"/>
</dbReference>
<comment type="caution">
    <text evidence="8">The sequence shown here is derived from an EMBL/GenBank/DDBJ whole genome shotgun (WGS) entry which is preliminary data.</text>
</comment>
<dbReference type="InterPro" id="IPR009723">
    <property type="entry name" value="Pop1_N"/>
</dbReference>
<evidence type="ECO:0000256" key="3">
    <source>
        <dbReference type="ARBA" id="ARBA00023242"/>
    </source>
</evidence>
<keyword evidence="8" id="KW-0378">Hydrolase</keyword>
<sequence length="946" mass="105112">MASSSAGNAKEQKSGRKRKRNSDIPGFAPLLSSTPGVTSQAPRAINAELFAASRALEIKNMVRAITEADKISGGKRVFQTLPRHMRRRAMSHNVKRVPVRVRQRAAFEMHTPTNKPEIQKKKSRYHRRQPKNLLEEYTRRQRKHVWLETHIWHAKRMKMIDAWGYRLADHPNDKGFRAAYRAVKNNCILQDMSYYGCIEVTGTQSQIIQAMRHLTNQEAGLTIAARCYLSGTREGNVMLYSFDQFPHGAITPVSFLWRQRTRTETATITEKVQHSDKHELQQQHVDDDDVTKDHVSEANCRIHEKEADSQLWIWSHPASFSSVFDAITEACISVGKTSVEKDSKFPNVVEKDGIANPEQLDQGTQSIPLVNDIEHSELKVISHRFDLLRLRLTGPQSHALLASTLKLFTGSKPKDSEDKSENNTLHKEQSTTFCNDKGINSSSLKWWKTSLDSPSDSLVQSTQSALWDKLKKACSPSVLPPGCVIGLTVDDPRLYLPVKKTSIASATEGINSEDSDSCDDTEPESSDLINSADQATSKLEKKQPSFEHVVTHWPTDVAGSRIWDQSVRREVKDTKMPEQELNRKRSELLVPGSPLDLKPAEISHIPVLLIQQPGCSGASRDTGASAGYGSGWDIILPSGWAMAFWIAFVYRGARTGGLKESQTLALEQGVPFFPNDFPDTPAGEAYNKKSKEDGESQYSRYPPAKRPNYDKLGAKSPFTPPWRELVKDWSTCEATSSKTAETISDSTKSSTVATSESSQTDDSVVQPLYVLRSRSKLSALRNYVLRDKKPQKRGSKHHVMMSNAPSSLDDLSSVVKDDLNSLVCVLVRMVNRNVPVPNSALAIPSTEDTTKLVKCKDIAGPVEPLHKGPRAQAAEKSLRNSCTREIVGFVSSGHFSLARGCGFGVAFCTLPGLMKLLSCTSSTGEAVVLVRGPSTQQYRFAYLTIL</sequence>
<dbReference type="GO" id="GO:0000172">
    <property type="term" value="C:ribonuclease MRP complex"/>
    <property type="evidence" value="ECO:0007669"/>
    <property type="project" value="InterPro"/>
</dbReference>
<dbReference type="EC" id="3.1.26.5" evidence="8"/>
<dbReference type="Pfam" id="PF22770">
    <property type="entry name" value="POP1_C"/>
    <property type="match status" value="1"/>
</dbReference>
<dbReference type="EMBL" id="MU827802">
    <property type="protein sequence ID" value="KAJ7326563.1"/>
    <property type="molecule type" value="Genomic_DNA"/>
</dbReference>
<feature type="region of interest" description="Disordered" evidence="4">
    <location>
        <begin position="1"/>
        <end position="39"/>
    </location>
</feature>
<protein>
    <submittedName>
        <fullName evidence="8">Ribonucleases P/MRP protein subunit pop1</fullName>
        <ecNumber evidence="8">3.1.26.5</ecNumber>
    </submittedName>
</protein>
<dbReference type="OrthoDB" id="442863at2759"/>
<keyword evidence="2" id="KW-0819">tRNA processing</keyword>
<dbReference type="GO" id="GO:0004526">
    <property type="term" value="F:ribonuclease P activity"/>
    <property type="evidence" value="ECO:0007669"/>
    <property type="project" value="UniProtKB-EC"/>
</dbReference>
<gene>
    <name evidence="8" type="primary">POP1</name>
    <name evidence="8" type="ORF">OS493_027509</name>
</gene>
<dbReference type="Proteomes" id="UP001163046">
    <property type="component" value="Unassembled WGS sequence"/>
</dbReference>
<proteinExistence type="predicted"/>
<feature type="region of interest" description="Disordered" evidence="4">
    <location>
        <begin position="737"/>
        <end position="759"/>
    </location>
</feature>
<dbReference type="SUPFAM" id="SSF103025">
    <property type="entry name" value="Folate-binding domain"/>
    <property type="match status" value="2"/>
</dbReference>
<keyword evidence="9" id="KW-1185">Reference proteome</keyword>
<dbReference type="Pfam" id="PF06978">
    <property type="entry name" value="POP1_N"/>
    <property type="match status" value="2"/>
</dbReference>
<feature type="domain" description="Pop1 N-terminal" evidence="5">
    <location>
        <begin position="50"/>
        <end position="128"/>
    </location>
</feature>
<dbReference type="GO" id="GO:0001682">
    <property type="term" value="P:tRNA 5'-leader removal"/>
    <property type="evidence" value="ECO:0007669"/>
    <property type="project" value="InterPro"/>
</dbReference>
<organism evidence="8 9">
    <name type="scientific">Desmophyllum pertusum</name>
    <dbReference type="NCBI Taxonomy" id="174260"/>
    <lineage>
        <taxon>Eukaryota</taxon>
        <taxon>Metazoa</taxon>
        <taxon>Cnidaria</taxon>
        <taxon>Anthozoa</taxon>
        <taxon>Hexacorallia</taxon>
        <taxon>Scleractinia</taxon>
        <taxon>Caryophylliina</taxon>
        <taxon>Caryophylliidae</taxon>
        <taxon>Desmophyllum</taxon>
    </lineage>
</organism>
<feature type="domain" description="Pop1 N-terminal" evidence="5">
    <location>
        <begin position="135"/>
        <end position="202"/>
    </location>
</feature>
<evidence type="ECO:0000313" key="9">
    <source>
        <dbReference type="Proteomes" id="UP001163046"/>
    </source>
</evidence>
<dbReference type="AlphaFoldDB" id="A0A9X0CDL3"/>
<feature type="region of interest" description="Disordered" evidence="4">
    <location>
        <begin position="507"/>
        <end position="529"/>
    </location>
</feature>
<evidence type="ECO:0000256" key="2">
    <source>
        <dbReference type="ARBA" id="ARBA00022694"/>
    </source>
</evidence>
<comment type="subcellular location">
    <subcellularLocation>
        <location evidence="1">Nucleus</location>
    </subcellularLocation>
</comment>
<accession>A0A9X0CDL3</accession>
<dbReference type="PANTHER" id="PTHR22731">
    <property type="entry name" value="RIBONUCLEASES P/MRP PROTEIN SUBUNIT POP1"/>
    <property type="match status" value="1"/>
</dbReference>
<dbReference type="InterPro" id="IPR012590">
    <property type="entry name" value="POPLD_dom"/>
</dbReference>
<name>A0A9X0CDL3_9CNID</name>
<keyword evidence="3" id="KW-0539">Nucleus</keyword>
<evidence type="ECO:0000313" key="8">
    <source>
        <dbReference type="EMBL" id="KAJ7326563.1"/>
    </source>
</evidence>
<dbReference type="GO" id="GO:0005655">
    <property type="term" value="C:nucleolar ribonuclease P complex"/>
    <property type="evidence" value="ECO:0007669"/>
    <property type="project" value="InterPro"/>
</dbReference>
<evidence type="ECO:0000259" key="7">
    <source>
        <dbReference type="Pfam" id="PF22770"/>
    </source>
</evidence>
<evidence type="ECO:0000256" key="1">
    <source>
        <dbReference type="ARBA" id="ARBA00004123"/>
    </source>
</evidence>
<evidence type="ECO:0000256" key="4">
    <source>
        <dbReference type="SAM" id="MobiDB-lite"/>
    </source>
</evidence>
<dbReference type="InterPro" id="IPR039182">
    <property type="entry name" value="Pop1"/>
</dbReference>
<dbReference type="InterPro" id="IPR055079">
    <property type="entry name" value="POP1_C"/>
</dbReference>
<reference evidence="8" key="1">
    <citation type="submission" date="2023-01" db="EMBL/GenBank/DDBJ databases">
        <title>Genome assembly of the deep-sea coral Lophelia pertusa.</title>
        <authorList>
            <person name="Herrera S."/>
            <person name="Cordes E."/>
        </authorList>
    </citation>
    <scope>NUCLEOTIDE SEQUENCE</scope>
    <source>
        <strain evidence="8">USNM1676648</strain>
        <tissue evidence="8">Polyp</tissue>
    </source>
</reference>